<feature type="compositionally biased region" description="Polar residues" evidence="11">
    <location>
        <begin position="929"/>
        <end position="941"/>
    </location>
</feature>
<evidence type="ECO:0000256" key="1">
    <source>
        <dbReference type="ARBA" id="ARBA00003168"/>
    </source>
</evidence>
<keyword evidence="9" id="KW-0472">Membrane</keyword>
<dbReference type="InterPro" id="IPR035441">
    <property type="entry name" value="TFIIS/LEDGF_dom_sf"/>
</dbReference>
<evidence type="ECO:0000256" key="10">
    <source>
        <dbReference type="PROSITE-ProRule" id="PRU00108"/>
    </source>
</evidence>
<evidence type="ECO:0000256" key="5">
    <source>
        <dbReference type="ARBA" id="ARBA00022554"/>
    </source>
</evidence>
<evidence type="ECO:0000256" key="2">
    <source>
        <dbReference type="ARBA" id="ARBA00004123"/>
    </source>
</evidence>
<keyword evidence="8 10" id="KW-0238">DNA-binding</keyword>
<dbReference type="Gene3D" id="1.20.1510.10">
    <property type="entry name" value="Cation efflux protein transmembrane domain"/>
    <property type="match status" value="1"/>
</dbReference>
<feature type="domain" description="Homeobox" evidence="12">
    <location>
        <begin position="67"/>
        <end position="127"/>
    </location>
</feature>
<dbReference type="SUPFAM" id="SSF47676">
    <property type="entry name" value="Conserved domain common to transcription factors TFIIS, elongin A, CRSP70"/>
    <property type="match status" value="1"/>
</dbReference>
<dbReference type="PANTHER" id="PTHR33400:SF6">
    <property type="entry name" value="HOMEOBOX PROTEIN LUMINIDEPENDENS"/>
    <property type="match status" value="1"/>
</dbReference>
<dbReference type="GO" id="GO:0010228">
    <property type="term" value="P:vegetative to reproductive phase transition of meristem"/>
    <property type="evidence" value="ECO:0007669"/>
    <property type="project" value="TreeGrafter"/>
</dbReference>
<feature type="compositionally biased region" description="Basic and acidic residues" evidence="11">
    <location>
        <begin position="539"/>
        <end position="557"/>
    </location>
</feature>
<dbReference type="PROSITE" id="PS50071">
    <property type="entry name" value="HOMEOBOX_2"/>
    <property type="match status" value="1"/>
</dbReference>
<dbReference type="InterPro" id="IPR027470">
    <property type="entry name" value="Cation_efflux_CTD"/>
</dbReference>
<dbReference type="InterPro" id="IPR009057">
    <property type="entry name" value="Homeodomain-like_sf"/>
</dbReference>
<evidence type="ECO:0000256" key="8">
    <source>
        <dbReference type="ARBA" id="ARBA00023125"/>
    </source>
</evidence>
<reference evidence="13" key="1">
    <citation type="submission" date="2018-01" db="EMBL/GenBank/DDBJ databases">
        <authorList>
            <person name="Mao J.F."/>
        </authorList>
    </citation>
    <scope>NUCLEOTIDE SEQUENCE</scope>
    <source>
        <strain evidence="13">Huo1</strain>
        <tissue evidence="13">Leaf</tissue>
    </source>
</reference>
<dbReference type="SUPFAM" id="SSF46689">
    <property type="entry name" value="Homeodomain-like"/>
    <property type="match status" value="1"/>
</dbReference>
<evidence type="ECO:0000256" key="3">
    <source>
        <dbReference type="ARBA" id="ARBA00004128"/>
    </source>
</evidence>
<dbReference type="FunFam" id="3.30.70.1350:FF:000008">
    <property type="entry name" value="Metal tolerance protein C1"/>
    <property type="match status" value="1"/>
</dbReference>
<dbReference type="InterPro" id="IPR036837">
    <property type="entry name" value="Cation_efflux_CTD_sf"/>
</dbReference>
<sequence length="1518" mass="166995">MESSKDTQLMEVAASPAPTSYQALLDEQKDLFQNQIEKLQQIVATQCKLTGVNPLSQEMAASALSIKIGKRPRDLLNPKAVNYMQLVFSLKDAISKRETREISSQFGVTVTQVRDFFAGQRTRVRKFVRLSREKANTSAYGLMHDVIATTSNLVIPAEPIPLATVGVPVPLDTVGEPVPLATVTEPIPLATVGEPVPLDTVGEPVPLATVTEPIPLATVAEPIPLATVVPTRIDEGSSSSKRHEDLPGLVDSEKHFIDNIFGLMRKEESFSGQVKLIRWILRITNPSVLNWFLAEGGLMILATWLSEAATEEQTSVLLVILKLFDFLPISKALPGHMSAILQSVNKLRFYRAADISNRARSMLSKWSKRLGKNLSSKKNDGLKSASDLLDEMFISEVMGNESWDLKRENPEDVLRFMCENPDSHRKLDTAQPLKMLTASGDDSNKRRDYGLLDKIMRNRFVAIDCRFALSFLSKLISIETRERRKVQLVEHPGQRVAVRSPQVARSMGVTQSRPLSADDIQKAKMRAHFMQNKYGKTITPDEKIKSESEKRKSESENKLTTASPNASVVTLVSKANVQIELEEQTNVDDSLSLLSNPCETSLKLEEPPRKKYKRIQISWKMPPGLYSKELKIDETWSVGEGANSKEVEVQNSRNRREREVFYRIIQEIPSNPREPWDREMDCDDSLTPEIPIEQLPDVEPLESPANPPHNSCKIIAPASSESINEPDFELLAALLKNPELVFALTSGQAGNLSSEETVKLLDRIKANGVNSLGNLANNTVEVSLPSPTPSSDPVPNGAKPDFSRNPFSRQQQQGLANGIAYGVSQARQQGMVSAIPAATILTPQRSASLQQYSHKVAPQLASVQLPEQWQPHTNPQMHHLNSHNSSNAQHFTSEMAIPNRGPSPAIWGEASGLSRSATPPNTLRARQGFESNYQYQSNPSANYHHGYSGGHPSSSSGTWGGRSRREYESWSPDHSPSRRHEYVPGQRHNEPSLSLRNGYRHGKTTQQDFVQHSGYQDAGKEMGFRFLKVLHHPATKSCISIKSQLCNSEILRSSSVGEFHDRPTFYSENRNIKIFRRWHGGHSHHDHGDSHSGKEGERIFRLGLAADVGLALGKAFTGYVSGSTAIIADAAHSVSDVVLSGVALFSFRAGRAPKDKEHPYGHGKFETLGALGISSVLLLTAGGIAWHAIDVLASVWSAAPEVVNHSLAHNHAHGHQLGGHHHGMDMEHPILALNMTVVSIGVKEGLYWVTKKAGEKSGSGLMKANAWHHRADAISSVVALIGVGGSILGVRFLDPLAGLLVSAMIFKAGLESGYQSILELVDAAIPSQHLEPYKQTILGVKGVKGYNHLRGRRAGSNLYLDVDVEVDPFSSISAAHDVGENVRSQLQQSHPEVAEVFIHIEPGTSRITESGINHQRSCKSSDHRCNTASLEPTDVVDTVSAILSSTSSEKMSIQRITRHSLQGQILLQIEVSMPPDTSIREAMEVAKEAEKKILEAVSSIAHVSIQLQLGRPMPDFRQ</sequence>
<keyword evidence="4" id="KW-0813">Transport</keyword>
<protein>
    <recommendedName>
        <fullName evidence="12">Homeobox domain-containing protein</fullName>
    </recommendedName>
</protein>
<accession>A0A8X9AC41</accession>
<keyword evidence="10" id="KW-0539">Nucleus</keyword>
<keyword evidence="5" id="KW-0926">Vacuole</keyword>
<evidence type="ECO:0000313" key="13">
    <source>
        <dbReference type="EMBL" id="KAG6435161.1"/>
    </source>
</evidence>
<dbReference type="GO" id="GO:0005634">
    <property type="term" value="C:nucleus"/>
    <property type="evidence" value="ECO:0007669"/>
    <property type="project" value="UniProtKB-SubCell"/>
</dbReference>
<dbReference type="GO" id="GO:0008324">
    <property type="term" value="F:monoatomic cation transmembrane transporter activity"/>
    <property type="evidence" value="ECO:0007669"/>
    <property type="project" value="InterPro"/>
</dbReference>
<feature type="region of interest" description="Disordered" evidence="11">
    <location>
        <begin position="534"/>
        <end position="563"/>
    </location>
</feature>
<dbReference type="Pfam" id="PF01545">
    <property type="entry name" value="Cation_efflux"/>
    <property type="match status" value="1"/>
</dbReference>
<comment type="subcellular location">
    <subcellularLocation>
        <location evidence="2 10">Nucleus</location>
    </subcellularLocation>
    <subcellularLocation>
        <location evidence="3">Vacuole membrane</location>
        <topology evidence="3">Multi-pass membrane protein</topology>
    </subcellularLocation>
</comment>
<feature type="DNA-binding region" description="Homeobox" evidence="10">
    <location>
        <begin position="69"/>
        <end position="128"/>
    </location>
</feature>
<dbReference type="GO" id="GO:0005774">
    <property type="term" value="C:vacuolar membrane"/>
    <property type="evidence" value="ECO:0007669"/>
    <property type="project" value="UniProtKB-SubCell"/>
</dbReference>
<dbReference type="SUPFAM" id="SSF160240">
    <property type="entry name" value="Cation efflux protein cytoplasmic domain-like"/>
    <property type="match status" value="2"/>
</dbReference>
<evidence type="ECO:0000313" key="14">
    <source>
        <dbReference type="Proteomes" id="UP000298416"/>
    </source>
</evidence>
<evidence type="ECO:0000259" key="12">
    <source>
        <dbReference type="PROSITE" id="PS50071"/>
    </source>
</evidence>
<dbReference type="InterPro" id="IPR002524">
    <property type="entry name" value="Cation_efflux"/>
</dbReference>
<dbReference type="InterPro" id="IPR027469">
    <property type="entry name" value="Cation_efflux_TMD_sf"/>
</dbReference>
<keyword evidence="10" id="KW-0371">Homeobox</keyword>
<feature type="compositionally biased region" description="Low complexity" evidence="11">
    <location>
        <begin position="944"/>
        <end position="957"/>
    </location>
</feature>
<dbReference type="Pfam" id="PF16916">
    <property type="entry name" value="ZT_dimer"/>
    <property type="match status" value="2"/>
</dbReference>
<keyword evidence="6" id="KW-0812">Transmembrane</keyword>
<gene>
    <name evidence="13" type="ORF">SASPL_100030</name>
</gene>
<feature type="region of interest" description="Disordered" evidence="11">
    <location>
        <begin position="895"/>
        <end position="999"/>
    </location>
</feature>
<dbReference type="NCBIfam" id="TIGR01297">
    <property type="entry name" value="CDF"/>
    <property type="match status" value="1"/>
</dbReference>
<evidence type="ECO:0000256" key="7">
    <source>
        <dbReference type="ARBA" id="ARBA00022989"/>
    </source>
</evidence>
<dbReference type="Proteomes" id="UP000298416">
    <property type="component" value="Unassembled WGS sequence"/>
</dbReference>
<proteinExistence type="predicted"/>
<dbReference type="SUPFAM" id="SSF161111">
    <property type="entry name" value="Cation efflux protein transmembrane domain-like"/>
    <property type="match status" value="1"/>
</dbReference>
<feature type="region of interest" description="Disordered" evidence="11">
    <location>
        <begin position="784"/>
        <end position="811"/>
    </location>
</feature>
<comment type="caution">
    <text evidence="13">The sequence shown here is derived from an EMBL/GenBank/DDBJ whole genome shotgun (WGS) entry which is preliminary data.</text>
</comment>
<dbReference type="EMBL" id="PNBA02000001">
    <property type="protein sequence ID" value="KAG6435161.1"/>
    <property type="molecule type" value="Genomic_DNA"/>
</dbReference>
<dbReference type="GO" id="GO:0003677">
    <property type="term" value="F:DNA binding"/>
    <property type="evidence" value="ECO:0007669"/>
    <property type="project" value="UniProtKB-UniRule"/>
</dbReference>
<dbReference type="InterPro" id="IPR058533">
    <property type="entry name" value="Cation_efflux_TM"/>
</dbReference>
<keyword evidence="14" id="KW-1185">Reference proteome</keyword>
<evidence type="ECO:0000256" key="4">
    <source>
        <dbReference type="ARBA" id="ARBA00022448"/>
    </source>
</evidence>
<keyword evidence="7" id="KW-1133">Transmembrane helix</keyword>
<comment type="function">
    <text evidence="1">Involved in sequestration of excess metal in the cytoplasm into vacuoles to maintain metal homeostasis.</text>
</comment>
<evidence type="ECO:0000256" key="6">
    <source>
        <dbReference type="ARBA" id="ARBA00022692"/>
    </source>
</evidence>
<dbReference type="PANTHER" id="PTHR33400">
    <property type="entry name" value="ZINC FINGER CCCH DOMAIN-CONTAINING PROTEIN 6-RELATED"/>
    <property type="match status" value="1"/>
</dbReference>
<feature type="compositionally biased region" description="Basic and acidic residues" evidence="11">
    <location>
        <begin position="975"/>
        <end position="990"/>
    </location>
</feature>
<dbReference type="FunFam" id="1.20.1510.10:FF:000023">
    <property type="entry name" value="Metal tolerance protein C1"/>
    <property type="match status" value="1"/>
</dbReference>
<dbReference type="InterPro" id="IPR001356">
    <property type="entry name" value="HD"/>
</dbReference>
<dbReference type="Gene3D" id="3.30.70.1350">
    <property type="entry name" value="Cation efflux protein, cytoplasmic domain"/>
    <property type="match status" value="2"/>
</dbReference>
<evidence type="ECO:0000256" key="9">
    <source>
        <dbReference type="ARBA" id="ARBA00023136"/>
    </source>
</evidence>
<evidence type="ECO:0000256" key="11">
    <source>
        <dbReference type="SAM" id="MobiDB-lite"/>
    </source>
</evidence>
<organism evidence="13">
    <name type="scientific">Salvia splendens</name>
    <name type="common">Scarlet sage</name>
    <dbReference type="NCBI Taxonomy" id="180675"/>
    <lineage>
        <taxon>Eukaryota</taxon>
        <taxon>Viridiplantae</taxon>
        <taxon>Streptophyta</taxon>
        <taxon>Embryophyta</taxon>
        <taxon>Tracheophyta</taxon>
        <taxon>Spermatophyta</taxon>
        <taxon>Magnoliopsida</taxon>
        <taxon>eudicotyledons</taxon>
        <taxon>Gunneridae</taxon>
        <taxon>Pentapetalae</taxon>
        <taxon>asterids</taxon>
        <taxon>lamiids</taxon>
        <taxon>Lamiales</taxon>
        <taxon>Lamiaceae</taxon>
        <taxon>Nepetoideae</taxon>
        <taxon>Mentheae</taxon>
        <taxon>Salviinae</taxon>
        <taxon>Salvia</taxon>
        <taxon>Salvia subgen. Calosphace</taxon>
        <taxon>core Calosphace</taxon>
    </lineage>
</organism>
<reference evidence="13" key="2">
    <citation type="submission" date="2020-08" db="EMBL/GenBank/DDBJ databases">
        <title>Plant Genome Project.</title>
        <authorList>
            <person name="Zhang R.-G."/>
        </authorList>
    </citation>
    <scope>NUCLEOTIDE SEQUENCE</scope>
    <source>
        <strain evidence="13">Huo1</strain>
        <tissue evidence="13">Leaf</tissue>
    </source>
</reference>
<name>A0A8X9AC41_SALSN</name>